<accession>A0A9P9FGZ0</accession>
<dbReference type="Pfam" id="PF08030">
    <property type="entry name" value="NAD_binding_6"/>
    <property type="match status" value="1"/>
</dbReference>
<evidence type="ECO:0000313" key="12">
    <source>
        <dbReference type="EMBL" id="KAH7162077.1"/>
    </source>
</evidence>
<evidence type="ECO:0000256" key="7">
    <source>
        <dbReference type="ARBA" id="ARBA00023002"/>
    </source>
</evidence>
<evidence type="ECO:0000256" key="3">
    <source>
        <dbReference type="ARBA" id="ARBA00022448"/>
    </source>
</evidence>
<feature type="domain" description="FAD-binding FR-type" evidence="11">
    <location>
        <begin position="131"/>
        <end position="245"/>
    </location>
</feature>
<dbReference type="OrthoDB" id="10006946at2759"/>
<dbReference type="SFLD" id="SFLDG01168">
    <property type="entry name" value="Ferric_reductase_subgroup_(FRE"/>
    <property type="match status" value="1"/>
</dbReference>
<dbReference type="PANTHER" id="PTHR32361">
    <property type="entry name" value="FERRIC/CUPRIC REDUCTASE TRANSMEMBRANE COMPONENT"/>
    <property type="match status" value="1"/>
</dbReference>
<comment type="caution">
    <text evidence="12">The sequence shown here is derived from an EMBL/GenBank/DDBJ whole genome shotgun (WGS) entry which is preliminary data.</text>
</comment>
<evidence type="ECO:0000256" key="4">
    <source>
        <dbReference type="ARBA" id="ARBA00022692"/>
    </source>
</evidence>
<gene>
    <name evidence="12" type="ORF">B0J13DRAFT_579941</name>
</gene>
<evidence type="ECO:0000256" key="9">
    <source>
        <dbReference type="ARBA" id="ARBA00023136"/>
    </source>
</evidence>
<feature type="transmembrane region" description="Helical" evidence="10">
    <location>
        <begin position="70"/>
        <end position="89"/>
    </location>
</feature>
<keyword evidence="5" id="KW-0249">Electron transport</keyword>
<dbReference type="CDD" id="cd06186">
    <property type="entry name" value="NOX_Duox_like_FAD_NADP"/>
    <property type="match status" value="1"/>
</dbReference>
<dbReference type="GO" id="GO:0006879">
    <property type="term" value="P:intracellular iron ion homeostasis"/>
    <property type="evidence" value="ECO:0007669"/>
    <property type="project" value="TreeGrafter"/>
</dbReference>
<dbReference type="SUPFAM" id="SSF52343">
    <property type="entry name" value="Ferredoxin reductase-like, C-terminal NADP-linked domain"/>
    <property type="match status" value="1"/>
</dbReference>
<feature type="transmembrane region" description="Helical" evidence="10">
    <location>
        <begin position="95"/>
        <end position="113"/>
    </location>
</feature>
<dbReference type="PROSITE" id="PS51384">
    <property type="entry name" value="FAD_FR"/>
    <property type="match status" value="1"/>
</dbReference>
<keyword evidence="9 10" id="KW-0472">Membrane</keyword>
<evidence type="ECO:0000256" key="8">
    <source>
        <dbReference type="ARBA" id="ARBA00023065"/>
    </source>
</evidence>
<dbReference type="Pfam" id="PF08022">
    <property type="entry name" value="FAD_binding_8"/>
    <property type="match status" value="1"/>
</dbReference>
<evidence type="ECO:0000256" key="1">
    <source>
        <dbReference type="ARBA" id="ARBA00004141"/>
    </source>
</evidence>
<evidence type="ECO:0000256" key="6">
    <source>
        <dbReference type="ARBA" id="ARBA00022989"/>
    </source>
</evidence>
<dbReference type="GO" id="GO:0000293">
    <property type="term" value="F:ferric-chelate reductase activity"/>
    <property type="evidence" value="ECO:0007669"/>
    <property type="project" value="UniProtKB-ARBA"/>
</dbReference>
<evidence type="ECO:0000256" key="2">
    <source>
        <dbReference type="ARBA" id="ARBA00006278"/>
    </source>
</evidence>
<evidence type="ECO:0000259" key="11">
    <source>
        <dbReference type="PROSITE" id="PS51384"/>
    </source>
</evidence>
<dbReference type="EMBL" id="JAGMUU010000001">
    <property type="protein sequence ID" value="KAH7162077.1"/>
    <property type="molecule type" value="Genomic_DNA"/>
</dbReference>
<name>A0A9P9FGZ0_9HYPO</name>
<dbReference type="InterPro" id="IPR013130">
    <property type="entry name" value="Fe3_Rdtase_TM_dom"/>
</dbReference>
<dbReference type="Gene3D" id="3.40.50.80">
    <property type="entry name" value="Nucleotide-binding domain of ferredoxin-NADP reductase (FNR) module"/>
    <property type="match status" value="1"/>
</dbReference>
<keyword evidence="6 10" id="KW-1133">Transmembrane helix</keyword>
<feature type="transmembrane region" description="Helical" evidence="10">
    <location>
        <begin position="37"/>
        <end position="58"/>
    </location>
</feature>
<dbReference type="Proteomes" id="UP000717696">
    <property type="component" value="Unassembled WGS sequence"/>
</dbReference>
<keyword evidence="7" id="KW-0560">Oxidoreductase</keyword>
<dbReference type="Pfam" id="PF01794">
    <property type="entry name" value="Ferric_reduct"/>
    <property type="match status" value="1"/>
</dbReference>
<organism evidence="12 13">
    <name type="scientific">Dactylonectria estremocensis</name>
    <dbReference type="NCBI Taxonomy" id="1079267"/>
    <lineage>
        <taxon>Eukaryota</taxon>
        <taxon>Fungi</taxon>
        <taxon>Dikarya</taxon>
        <taxon>Ascomycota</taxon>
        <taxon>Pezizomycotina</taxon>
        <taxon>Sordariomycetes</taxon>
        <taxon>Hypocreomycetidae</taxon>
        <taxon>Hypocreales</taxon>
        <taxon>Nectriaceae</taxon>
        <taxon>Dactylonectria</taxon>
    </lineage>
</organism>
<dbReference type="InterPro" id="IPR013121">
    <property type="entry name" value="Fe_red_NAD-bd_6"/>
</dbReference>
<comment type="similarity">
    <text evidence="2">Belongs to the ferric reductase (FRE) family.</text>
</comment>
<dbReference type="GO" id="GO:0005886">
    <property type="term" value="C:plasma membrane"/>
    <property type="evidence" value="ECO:0007669"/>
    <property type="project" value="TreeGrafter"/>
</dbReference>
<sequence>MATANILLAVFLGLKNTPLRFLTSETYNRLNLLHRTVGYTATAQTLLHATLYMIRFGGKNRWDILIYRPNLEGSISGIGMLILLLGIFRPLKYEVFYVSHIIGAVVTITFAALHRPSWIQKVPIIMVIAAAIWTIDRLIRLVYLLFNLRDGTATVYPLPRGGIKLVLRKPRAAADPGLHCFVWIPKIRAFQTHPFTITSHTASSLEIILKSRAGFTKDLYDFAASNPGSVVNASIDGPYGSLPDLKHYNKLIFIAGGSGAAFTFGLANKWLSQFQPGSTQFIHFIWTVREKENLTWFAEHLDELSYHPSQISVVLHVTGESFSNSPRQYSSSGSSTPALIASGDFLPQIARGGPVDSLYHLALSSRLAASLEEHEHERLLDEGPESMDLESRFDIKYQRLRANNILSDLVRSTGSSQKVLIAACGPRSLTKDVMTAAGSCMCSDGPSIEVHCENFDI</sequence>
<dbReference type="AlphaFoldDB" id="A0A9P9FGZ0"/>
<reference evidence="12" key="1">
    <citation type="journal article" date="2021" name="Nat. Commun.">
        <title>Genetic determinants of endophytism in the Arabidopsis root mycobiome.</title>
        <authorList>
            <person name="Mesny F."/>
            <person name="Miyauchi S."/>
            <person name="Thiergart T."/>
            <person name="Pickel B."/>
            <person name="Atanasova L."/>
            <person name="Karlsson M."/>
            <person name="Huettel B."/>
            <person name="Barry K.W."/>
            <person name="Haridas S."/>
            <person name="Chen C."/>
            <person name="Bauer D."/>
            <person name="Andreopoulos W."/>
            <person name="Pangilinan J."/>
            <person name="LaButti K."/>
            <person name="Riley R."/>
            <person name="Lipzen A."/>
            <person name="Clum A."/>
            <person name="Drula E."/>
            <person name="Henrissat B."/>
            <person name="Kohler A."/>
            <person name="Grigoriev I.V."/>
            <person name="Martin F.M."/>
            <person name="Hacquard S."/>
        </authorList>
    </citation>
    <scope>NUCLEOTIDE SEQUENCE</scope>
    <source>
        <strain evidence="12">MPI-CAGE-AT-0021</strain>
    </source>
</reference>
<dbReference type="SFLD" id="SFLDS00052">
    <property type="entry name" value="Ferric_Reductase_Domain"/>
    <property type="match status" value="1"/>
</dbReference>
<dbReference type="InterPro" id="IPR013112">
    <property type="entry name" value="FAD-bd_8"/>
</dbReference>
<dbReference type="InterPro" id="IPR017927">
    <property type="entry name" value="FAD-bd_FR_type"/>
</dbReference>
<protein>
    <submittedName>
        <fullName evidence="12">Ferric reductase NAD binding domain-containing protein</fullName>
    </submittedName>
</protein>
<keyword evidence="4 10" id="KW-0812">Transmembrane</keyword>
<keyword evidence="8" id="KW-0406">Ion transport</keyword>
<proteinExistence type="inferred from homology"/>
<comment type="subcellular location">
    <subcellularLocation>
        <location evidence="1">Membrane</location>
        <topology evidence="1">Multi-pass membrane protein</topology>
    </subcellularLocation>
</comment>
<dbReference type="InterPro" id="IPR051410">
    <property type="entry name" value="Ferric/Cupric_Reductase"/>
</dbReference>
<dbReference type="GO" id="GO:0015677">
    <property type="term" value="P:copper ion import"/>
    <property type="evidence" value="ECO:0007669"/>
    <property type="project" value="TreeGrafter"/>
</dbReference>
<dbReference type="GO" id="GO:0006826">
    <property type="term" value="P:iron ion transport"/>
    <property type="evidence" value="ECO:0007669"/>
    <property type="project" value="TreeGrafter"/>
</dbReference>
<dbReference type="InterPro" id="IPR039261">
    <property type="entry name" value="FNR_nucleotide-bd"/>
</dbReference>
<feature type="transmembrane region" description="Helical" evidence="10">
    <location>
        <begin position="125"/>
        <end position="146"/>
    </location>
</feature>
<evidence type="ECO:0000256" key="10">
    <source>
        <dbReference type="SAM" id="Phobius"/>
    </source>
</evidence>
<evidence type="ECO:0000256" key="5">
    <source>
        <dbReference type="ARBA" id="ARBA00022982"/>
    </source>
</evidence>
<evidence type="ECO:0000313" key="13">
    <source>
        <dbReference type="Proteomes" id="UP000717696"/>
    </source>
</evidence>
<keyword evidence="13" id="KW-1185">Reference proteome</keyword>
<keyword evidence="3" id="KW-0813">Transport</keyword>